<name>A0A5P1EXZ7_ASPOF</name>
<keyword evidence="10" id="KW-1185">Reference proteome</keyword>
<dbReference type="Pfam" id="PF00168">
    <property type="entry name" value="C2"/>
    <property type="match status" value="2"/>
</dbReference>
<evidence type="ECO:0000256" key="4">
    <source>
        <dbReference type="ARBA" id="ARBA00022737"/>
    </source>
</evidence>
<keyword evidence="4" id="KW-0677">Repeat</keyword>
<dbReference type="GO" id="GO:0005789">
    <property type="term" value="C:endoplasmic reticulum membrane"/>
    <property type="evidence" value="ECO:0007669"/>
    <property type="project" value="EnsemblPlants"/>
</dbReference>
<dbReference type="CDD" id="cd04019">
    <property type="entry name" value="C2C_MCTP_PRT_plant"/>
    <property type="match status" value="1"/>
</dbReference>
<evidence type="ECO:0000256" key="7">
    <source>
        <dbReference type="SAM" id="Phobius"/>
    </source>
</evidence>
<dbReference type="CDD" id="cd08379">
    <property type="entry name" value="C2D_MCTP_PRT_plant"/>
    <property type="match status" value="1"/>
</dbReference>
<evidence type="ECO:0000313" key="9">
    <source>
        <dbReference type="EMBL" id="ONK70067.1"/>
    </source>
</evidence>
<evidence type="ECO:0000313" key="10">
    <source>
        <dbReference type="Proteomes" id="UP000243459"/>
    </source>
</evidence>
<sequence length="494" mass="56206">MLAVWMGTQADEAFSEAWHSDSASFVENGGALNIRSKVYVSPKLWYLRVNIIEAQDVRPDSRNHRPELFVKAQINNQVHKTRFCPLTANANLLWNEEFMFVAAEPFEDQLVLTIEDRVSPVKDEVLGRLALPLSVFEKRLDHKPIVHSRWFDLEKFGLGLFEDDARREMRFASRIHLRVCLEGAYHVMDEAMVYVSDTQPTSRQLWKPPVGVLELGILGAKNLVPMKARGKTDAYCVARHGQKWVRTRTVIGSFSPDWNEQYTWDVFDPCTVITIAVFDNCNLSAVGRDSRIGKIRIRLSTLQSGKVHTKSYPLLVLQPSAATGVHKMGELQLSVRFTCISYANMIHLYSEPLLPKMHYVHPFTMGEISSLRRQTIGIIAARLGRAEPPLRKEVIEYMLDGDEQLWSLRRSKANFFRIMALLSGAIGAIGWFREVCRWSKPITTVLVHVLFLILVRCPELILPTVFMYMVVIGVWRYRGRPRGPAGGRVGGQSG</sequence>
<dbReference type="Gramene" id="ONK70067">
    <property type="protein sequence ID" value="ONK70067"/>
    <property type="gene ID" value="A4U43_C05F29900"/>
</dbReference>
<dbReference type="PANTHER" id="PTHR31425:SF24">
    <property type="entry name" value="MULTIPLE C2 DOMAIN AND TRANSMEMBRANE REGION PROTEIN 2"/>
    <property type="match status" value="1"/>
</dbReference>
<dbReference type="FunFam" id="2.60.40.150:FF:000090">
    <property type="entry name" value="C2 domain-containing protein"/>
    <property type="match status" value="1"/>
</dbReference>
<dbReference type="GO" id="GO:0048578">
    <property type="term" value="P:positive regulation of long-day photoperiodism, flowering"/>
    <property type="evidence" value="ECO:0007669"/>
    <property type="project" value="EnsemblPlants"/>
</dbReference>
<accession>A0A5P1EXZ7</accession>
<feature type="domain" description="C2" evidence="8">
    <location>
        <begin position="194"/>
        <end position="312"/>
    </location>
</feature>
<evidence type="ECO:0000256" key="3">
    <source>
        <dbReference type="ARBA" id="ARBA00022692"/>
    </source>
</evidence>
<keyword evidence="6 7" id="KW-0472">Membrane</keyword>
<feature type="transmembrane region" description="Helical" evidence="7">
    <location>
        <begin position="415"/>
        <end position="433"/>
    </location>
</feature>
<dbReference type="InterPro" id="IPR047259">
    <property type="entry name" value="QUIRKY-like"/>
</dbReference>
<evidence type="ECO:0000256" key="2">
    <source>
        <dbReference type="ARBA" id="ARBA00007923"/>
    </source>
</evidence>
<evidence type="ECO:0000256" key="6">
    <source>
        <dbReference type="ARBA" id="ARBA00023136"/>
    </source>
</evidence>
<keyword evidence="3 7" id="KW-0812">Transmembrane</keyword>
<evidence type="ECO:0000256" key="1">
    <source>
        <dbReference type="ARBA" id="ARBA00004141"/>
    </source>
</evidence>
<dbReference type="PROSITE" id="PS50004">
    <property type="entry name" value="C2"/>
    <property type="match status" value="2"/>
</dbReference>
<dbReference type="Gene3D" id="2.60.40.150">
    <property type="entry name" value="C2 domain"/>
    <property type="match status" value="2"/>
</dbReference>
<dbReference type="EMBL" id="CM007385">
    <property type="protein sequence ID" value="ONK70067.1"/>
    <property type="molecule type" value="Genomic_DNA"/>
</dbReference>
<protein>
    <recommendedName>
        <fullName evidence="8">C2 domain-containing protein</fullName>
    </recommendedName>
</protein>
<gene>
    <name evidence="9" type="ORF">A4U43_C05F29900</name>
</gene>
<comment type="subcellular location">
    <subcellularLocation>
        <location evidence="1">Membrane</location>
        <topology evidence="1">Multi-pass membrane protein</topology>
    </subcellularLocation>
</comment>
<reference evidence="10" key="1">
    <citation type="journal article" date="2017" name="Nat. Commun.">
        <title>The asparagus genome sheds light on the origin and evolution of a young Y chromosome.</title>
        <authorList>
            <person name="Harkess A."/>
            <person name="Zhou J."/>
            <person name="Xu C."/>
            <person name="Bowers J.E."/>
            <person name="Van der Hulst R."/>
            <person name="Ayyampalayam S."/>
            <person name="Mercati F."/>
            <person name="Riccardi P."/>
            <person name="McKain M.R."/>
            <person name="Kakrana A."/>
            <person name="Tang H."/>
            <person name="Ray J."/>
            <person name="Groenendijk J."/>
            <person name="Arikit S."/>
            <person name="Mathioni S.M."/>
            <person name="Nakano M."/>
            <person name="Shan H."/>
            <person name="Telgmann-Rauber A."/>
            <person name="Kanno A."/>
            <person name="Yue Z."/>
            <person name="Chen H."/>
            <person name="Li W."/>
            <person name="Chen Y."/>
            <person name="Xu X."/>
            <person name="Zhang Y."/>
            <person name="Luo S."/>
            <person name="Chen H."/>
            <person name="Gao J."/>
            <person name="Mao Z."/>
            <person name="Pires J.C."/>
            <person name="Luo M."/>
            <person name="Kudrna D."/>
            <person name="Wing R.A."/>
            <person name="Meyers B.C."/>
            <person name="Yi K."/>
            <person name="Kong H."/>
            <person name="Lavrijsen P."/>
            <person name="Sunseri F."/>
            <person name="Falavigna A."/>
            <person name="Ye Y."/>
            <person name="Leebens-Mack J.H."/>
            <person name="Chen G."/>
        </authorList>
    </citation>
    <scope>NUCLEOTIDE SEQUENCE [LARGE SCALE GENOMIC DNA]</scope>
    <source>
        <strain evidence="10">cv. DH0086</strain>
    </source>
</reference>
<dbReference type="AlphaFoldDB" id="A0A5P1EXZ7"/>
<dbReference type="OMA" id="IAVEDRM"/>
<comment type="similarity">
    <text evidence="2">Belongs to the MCTP family.</text>
</comment>
<dbReference type="SUPFAM" id="SSF49562">
    <property type="entry name" value="C2 domain (Calcium/lipid-binding domain, CaLB)"/>
    <property type="match status" value="2"/>
</dbReference>
<dbReference type="InterPro" id="IPR035892">
    <property type="entry name" value="C2_domain_sf"/>
</dbReference>
<organism evidence="9 10">
    <name type="scientific">Asparagus officinalis</name>
    <name type="common">Garden asparagus</name>
    <dbReference type="NCBI Taxonomy" id="4686"/>
    <lineage>
        <taxon>Eukaryota</taxon>
        <taxon>Viridiplantae</taxon>
        <taxon>Streptophyta</taxon>
        <taxon>Embryophyta</taxon>
        <taxon>Tracheophyta</taxon>
        <taxon>Spermatophyta</taxon>
        <taxon>Magnoliopsida</taxon>
        <taxon>Liliopsida</taxon>
        <taxon>Asparagales</taxon>
        <taxon>Asparagaceae</taxon>
        <taxon>Asparagoideae</taxon>
        <taxon>Asparagus</taxon>
    </lineage>
</organism>
<dbReference type="InterPro" id="IPR047258">
    <property type="entry name" value="C2C_MCTP_PRT_plant"/>
</dbReference>
<proteinExistence type="inferred from homology"/>
<dbReference type="FunFam" id="2.60.40.150:FF:000119">
    <property type="entry name" value="C2 domain-containing protein"/>
    <property type="match status" value="1"/>
</dbReference>
<dbReference type="PANTHER" id="PTHR31425">
    <property type="entry name" value="PHOSPHORIBOSYLANTHRANILATE TRANSFERASE ISOFORM 1"/>
    <property type="match status" value="1"/>
</dbReference>
<feature type="domain" description="C2" evidence="8">
    <location>
        <begin position="28"/>
        <end position="147"/>
    </location>
</feature>
<keyword evidence="5 7" id="KW-1133">Transmembrane helix</keyword>
<dbReference type="InterPro" id="IPR047255">
    <property type="entry name" value="C2D_MCTP_PRT_plant"/>
</dbReference>
<dbReference type="Proteomes" id="UP000243459">
    <property type="component" value="Chromosome 5"/>
</dbReference>
<dbReference type="InterPro" id="IPR000008">
    <property type="entry name" value="C2_dom"/>
</dbReference>
<feature type="transmembrane region" description="Helical" evidence="7">
    <location>
        <begin position="445"/>
        <end position="475"/>
    </location>
</feature>
<evidence type="ECO:0000259" key="8">
    <source>
        <dbReference type="PROSITE" id="PS50004"/>
    </source>
</evidence>
<evidence type="ECO:0000256" key="5">
    <source>
        <dbReference type="ARBA" id="ARBA00022989"/>
    </source>
</evidence>
<dbReference type="SMART" id="SM00239">
    <property type="entry name" value="C2"/>
    <property type="match status" value="2"/>
</dbReference>